<gene>
    <name evidence="1" type="ordered locus">KPK_1528</name>
</gene>
<dbReference type="KEGG" id="kpe:KPK_1528"/>
<proteinExistence type="predicted"/>
<dbReference type="EMBL" id="CP000964">
    <property type="protein sequence ID" value="ACI08898.1"/>
    <property type="molecule type" value="Genomic_DNA"/>
</dbReference>
<sequence length="38" mass="4551">MLPKNYIAAVQMIANKKIIYRKLKNNFLYICYDNEAEL</sequence>
<evidence type="ECO:0000313" key="1">
    <source>
        <dbReference type="EMBL" id="ACI08898.1"/>
    </source>
</evidence>
<name>B5XP11_KLEV3</name>
<dbReference type="BioCyc" id="KPNE507522:GI0B-1528-MONOMER"/>
<protein>
    <submittedName>
        <fullName evidence="1">Uncharacterized protein</fullName>
    </submittedName>
</protein>
<reference evidence="1 2" key="1">
    <citation type="journal article" date="2008" name="PLoS Genet.">
        <title>Complete genome sequence of the N2-fixing broad host range endophyte Klebsiella pneumoniae 342 and virulence predictions verified in mice.</title>
        <authorList>
            <person name="Fouts D.E."/>
            <person name="Tyler H.L."/>
            <person name="DeBoy R.T."/>
            <person name="Daugherty S."/>
            <person name="Ren Q."/>
            <person name="Badger J.H."/>
            <person name="Durkin A.S."/>
            <person name="Huot H."/>
            <person name="Shrivastava S."/>
            <person name="Kothari S."/>
            <person name="Dodson R.J."/>
            <person name="Mohamoud Y."/>
            <person name="Khouri H."/>
            <person name="Roesch L.F."/>
            <person name="Krogfelt K.A."/>
            <person name="Struve C."/>
            <person name="Triplett E.W."/>
            <person name="Methe B.A."/>
        </authorList>
    </citation>
    <scope>NUCLEOTIDE SEQUENCE [LARGE SCALE GENOMIC DNA]</scope>
    <source>
        <strain evidence="1 2">342</strain>
    </source>
</reference>
<dbReference type="HOGENOM" id="CLU_3356664_0_0_6"/>
<accession>B5XP11</accession>
<dbReference type="AlphaFoldDB" id="B5XP11"/>
<dbReference type="Proteomes" id="UP000001734">
    <property type="component" value="Chromosome"/>
</dbReference>
<evidence type="ECO:0000313" key="2">
    <source>
        <dbReference type="Proteomes" id="UP000001734"/>
    </source>
</evidence>
<organism evidence="1 2">
    <name type="scientific">Klebsiella variicola (strain 342)</name>
    <name type="common">Klebsiella pneumoniae</name>
    <dbReference type="NCBI Taxonomy" id="507522"/>
    <lineage>
        <taxon>Bacteria</taxon>
        <taxon>Pseudomonadati</taxon>
        <taxon>Pseudomonadota</taxon>
        <taxon>Gammaproteobacteria</taxon>
        <taxon>Enterobacterales</taxon>
        <taxon>Enterobacteriaceae</taxon>
        <taxon>Klebsiella/Raoultella group</taxon>
        <taxon>Klebsiella</taxon>
        <taxon>Klebsiella pneumoniae complex</taxon>
    </lineage>
</organism>